<evidence type="ECO:0000313" key="10">
    <source>
        <dbReference type="Proteomes" id="UP001347796"/>
    </source>
</evidence>
<evidence type="ECO:0000256" key="3">
    <source>
        <dbReference type="ARBA" id="ARBA00022838"/>
    </source>
</evidence>
<proteinExistence type="predicted"/>
<dbReference type="PROSITE" id="PS00108">
    <property type="entry name" value="PROTEIN_KINASE_ST"/>
    <property type="match status" value="1"/>
</dbReference>
<dbReference type="PROSITE" id="PS51489">
    <property type="entry name" value="BUB1_N"/>
    <property type="match status" value="1"/>
</dbReference>
<evidence type="ECO:0000259" key="7">
    <source>
        <dbReference type="PROSITE" id="PS50011"/>
    </source>
</evidence>
<feature type="region of interest" description="Disordered" evidence="6">
    <location>
        <begin position="547"/>
        <end position="596"/>
    </location>
</feature>
<dbReference type="GO" id="GO:0051754">
    <property type="term" value="P:meiotic sister chromatid cohesion, centromeric"/>
    <property type="evidence" value="ECO:0007669"/>
    <property type="project" value="TreeGrafter"/>
</dbReference>
<feature type="compositionally biased region" description="Basic and acidic residues" evidence="6">
    <location>
        <begin position="979"/>
        <end position="994"/>
    </location>
</feature>
<dbReference type="InterPro" id="IPR008271">
    <property type="entry name" value="Ser/Thr_kinase_AS"/>
</dbReference>
<feature type="compositionally biased region" description="Polar residues" evidence="6">
    <location>
        <begin position="224"/>
        <end position="233"/>
    </location>
</feature>
<feature type="compositionally biased region" description="Polar residues" evidence="6">
    <location>
        <begin position="995"/>
        <end position="1004"/>
    </location>
</feature>
<dbReference type="PANTHER" id="PTHR14030">
    <property type="entry name" value="MITOTIC CHECKPOINT SERINE/THREONINE-PROTEIN KINASE BUB1"/>
    <property type="match status" value="1"/>
</dbReference>
<feature type="compositionally biased region" description="Polar residues" evidence="6">
    <location>
        <begin position="547"/>
        <end position="558"/>
    </location>
</feature>
<dbReference type="Gene3D" id="1.10.510.10">
    <property type="entry name" value="Transferase(Phosphotransferase) domain 1"/>
    <property type="match status" value="1"/>
</dbReference>
<dbReference type="Pfam" id="PF08311">
    <property type="entry name" value="Mad3_BUB1_I"/>
    <property type="match status" value="1"/>
</dbReference>
<evidence type="ECO:0000256" key="5">
    <source>
        <dbReference type="SAM" id="Coils"/>
    </source>
</evidence>
<dbReference type="GO" id="GO:0000776">
    <property type="term" value="C:kinetochore"/>
    <property type="evidence" value="ECO:0007669"/>
    <property type="project" value="UniProtKB-KW"/>
</dbReference>
<evidence type="ECO:0000256" key="1">
    <source>
        <dbReference type="ARBA" id="ARBA00004629"/>
    </source>
</evidence>
<sequence length="1416" mass="160023">MSGHNEGFEWELSKENVLPLKSGRDCSTLNAVLQPHNTDQQSKLKAEKHDFELELRTYAGDDPLDVWDRYIRWIEKTFPSRGVGGNFATIVQRCLQQFNDDKRYTNDHRFIVWWIKFANLCDEPLEIFNFMFDKGLGVELSCFYEAWACCLEQAGNYQKADAIFQEGYKRICEPPDRLLVKYQEFQVRVARGNTSQQAEAMDEGEERSVLGDLRPIGKKHQVGTKRTGSSKQASKGGLGLRSMPLKTQNKRHEVLNEENVQPSLVPQQTGEWKNLPSRKQSNIENELQPGPWNKSKLPQRPGFSGAFGQPDFKIHVEDDNALVTPHKTVVDGHVLSARKPKQADPLAPMRNTQSGSGVDQVPAYMKSMIYTGMEEFSFEELRAAKYMKEKREKLKIEEEKQRIEAEKKQLAKMREELGQYHLAIREEMQQERALLIRDVQSQLQTININESVNQSVNQSINHPSQPINHTDSILSQHPPGPKCVPKPKLSSNDSRVMTTPGSSENTREQPVTKQLNFDEMTTGLTENIAQSLQQRHQPDIRAIKPNLNMSHNSSQQTPNLSLNSTTTNSAGSRQRSGVPTPDSEGSFYKKQGLTAPSPTVHTKEAFQVVIGMFNCTLQSEEQFGWSEPKEQMEGIEEAPKTEAPFQVFDEKAAKAGSAPFQIYDEKAVKSDAASFKVFDENAPQIASVPFQIYDESSSENNTPPTNVQPIVADKENIEYEVPLETKLKKRGLSISSASKQPVKSASRKELPTPPMFDNSEKNDFVFEEKMEDHEMDFTMATAGFSATARLASTPYNLSTNVNPLFAPPLSTIKCTDRPNITMEQSQPIEPSNNSQKTNFPQQEQTFDVHMDTPNKLKLSPIMEGSTEGGSSDESKSQASSLASKNYSHRLPSVDESHSLCTSHRNTKINSQRLPSVNQSQQEFQGPQNRNLKFSLSESSVKPHNISTQSAQTNQQIPINNLTQAFKDSHMVTGINDSKHLESESSISDRNHLDSSKTQNTSQRLQKGEDSLPLPPPTMAPATDKHVIDMSCYIPQEPDEKTEALLMTSVLINPTNPFDEETILDILSNLAVPLNKDPCYVDCAYLPVPDMRANNFVDLGGDTYQIKSCIGTGGFAKIFKVSPMLNDYLDITEEITEICTDVVLKVQKPVCRWEFYICKEIEKRLQLLNEPVDIAPSLVTVKKGYFFDNGSCLLQDYYSQGTLLNLVNAIKRNARLMPDLEPFAVYITIEMFHIIEKLHKCQIIHGDIKPDNFLVDTIPDIKVSKNKAEVFGNKTKFLKLIDFGQSIDMAKFPEGTTFLAKVGTSGFKCIEMQTDQPWTYQTDIFGMVGTIHVLIFGKYMNVYQSKGKWHIANSFVRKWNQPLWKELFHTLLNIPSCDELPNLSALRTSFEDYFMSDLVDKYNGLVYKLRNETFMKR</sequence>
<dbReference type="FunFam" id="1.25.40.430:FF:000003">
    <property type="entry name" value="Checkpoint serine/threonine-protein kinase BUB1"/>
    <property type="match status" value="1"/>
</dbReference>
<evidence type="ECO:0000313" key="9">
    <source>
        <dbReference type="EMBL" id="KAK6171390.1"/>
    </source>
</evidence>
<dbReference type="GO" id="GO:0004672">
    <property type="term" value="F:protein kinase activity"/>
    <property type="evidence" value="ECO:0007669"/>
    <property type="project" value="InterPro"/>
</dbReference>
<feature type="compositionally biased region" description="Polar residues" evidence="6">
    <location>
        <begin position="733"/>
        <end position="743"/>
    </location>
</feature>
<feature type="region of interest" description="Disordered" evidence="6">
    <location>
        <begin position="856"/>
        <end position="884"/>
    </location>
</feature>
<dbReference type="EMBL" id="JAZGQO010000014">
    <property type="protein sequence ID" value="KAK6171390.1"/>
    <property type="molecule type" value="Genomic_DNA"/>
</dbReference>
<comment type="caution">
    <text evidence="9">The sequence shown here is derived from an EMBL/GenBank/DDBJ whole genome shotgun (WGS) entry which is preliminary data.</text>
</comment>
<feature type="compositionally biased region" description="Polar residues" evidence="6">
    <location>
        <begin position="489"/>
        <end position="514"/>
    </location>
</feature>
<evidence type="ECO:0008006" key="11">
    <source>
        <dbReference type="Google" id="ProtNLM"/>
    </source>
</evidence>
<dbReference type="SMART" id="SM00777">
    <property type="entry name" value="Mad3_BUB1_I"/>
    <property type="match status" value="1"/>
</dbReference>
<dbReference type="GO" id="GO:0032991">
    <property type="term" value="C:protein-containing complex"/>
    <property type="evidence" value="ECO:0007669"/>
    <property type="project" value="UniProtKB-ARBA"/>
</dbReference>
<dbReference type="Pfam" id="PF00069">
    <property type="entry name" value="Pkinase"/>
    <property type="match status" value="1"/>
</dbReference>
<accession>A0AAN8PJ02</accession>
<feature type="region of interest" description="Disordered" evidence="6">
    <location>
        <begin position="214"/>
        <end position="245"/>
    </location>
</feature>
<feature type="region of interest" description="Disordered" evidence="6">
    <location>
        <begin position="906"/>
        <end position="927"/>
    </location>
</feature>
<evidence type="ECO:0000259" key="8">
    <source>
        <dbReference type="PROSITE" id="PS51489"/>
    </source>
</evidence>
<dbReference type="Gene3D" id="1.25.40.430">
    <property type="match status" value="1"/>
</dbReference>
<feature type="compositionally biased region" description="Low complexity" evidence="6">
    <location>
        <begin position="559"/>
        <end position="569"/>
    </location>
</feature>
<dbReference type="SMART" id="SM00220">
    <property type="entry name" value="S_TKc"/>
    <property type="match status" value="1"/>
</dbReference>
<reference evidence="9 10" key="1">
    <citation type="submission" date="2024-01" db="EMBL/GenBank/DDBJ databases">
        <title>The genome of the rayed Mediterranean limpet Patella caerulea (Linnaeus, 1758).</title>
        <authorList>
            <person name="Anh-Thu Weber A."/>
            <person name="Halstead-Nussloch G."/>
        </authorList>
    </citation>
    <scope>NUCLEOTIDE SEQUENCE [LARGE SCALE GENOMIC DNA]</scope>
    <source>
        <strain evidence="9">AATW-2023a</strain>
        <tissue evidence="9">Whole specimen</tissue>
    </source>
</reference>
<keyword evidence="4" id="KW-0137">Centromere</keyword>
<keyword evidence="10" id="KW-1185">Reference proteome</keyword>
<feature type="region of interest" description="Disordered" evidence="6">
    <location>
        <begin position="979"/>
        <end position="1017"/>
    </location>
</feature>
<organism evidence="9 10">
    <name type="scientific">Patella caerulea</name>
    <name type="common">Rayed Mediterranean limpet</name>
    <dbReference type="NCBI Taxonomy" id="87958"/>
    <lineage>
        <taxon>Eukaryota</taxon>
        <taxon>Metazoa</taxon>
        <taxon>Spiralia</taxon>
        <taxon>Lophotrochozoa</taxon>
        <taxon>Mollusca</taxon>
        <taxon>Gastropoda</taxon>
        <taxon>Patellogastropoda</taxon>
        <taxon>Patelloidea</taxon>
        <taxon>Patellidae</taxon>
        <taxon>Patella</taxon>
    </lineage>
</organism>
<dbReference type="InterPro" id="IPR011009">
    <property type="entry name" value="Kinase-like_dom_sf"/>
</dbReference>
<protein>
    <recommendedName>
        <fullName evidence="11">Mitotic checkpoint serine/threonine-protein kinase BUB1</fullName>
    </recommendedName>
</protein>
<feature type="coiled-coil region" evidence="5">
    <location>
        <begin position="386"/>
        <end position="423"/>
    </location>
</feature>
<dbReference type="GO" id="GO:0007094">
    <property type="term" value="P:mitotic spindle assembly checkpoint signaling"/>
    <property type="evidence" value="ECO:0007669"/>
    <property type="project" value="InterPro"/>
</dbReference>
<feature type="region of interest" description="Disordered" evidence="6">
    <location>
        <begin position="732"/>
        <end position="760"/>
    </location>
</feature>
<dbReference type="GO" id="GO:0005524">
    <property type="term" value="F:ATP binding"/>
    <property type="evidence" value="ECO:0007669"/>
    <property type="project" value="InterPro"/>
</dbReference>
<feature type="domain" description="Protein kinase" evidence="7">
    <location>
        <begin position="1103"/>
        <end position="1416"/>
    </location>
</feature>
<dbReference type="PANTHER" id="PTHR14030:SF4">
    <property type="entry name" value="BUB1 KINASE, ISOFORM A-RELATED"/>
    <property type="match status" value="1"/>
</dbReference>
<feature type="domain" description="BUB1 N-terminal" evidence="8">
    <location>
        <begin position="51"/>
        <end position="206"/>
    </location>
</feature>
<dbReference type="InterPro" id="IPR015661">
    <property type="entry name" value="Bub1/Mad3"/>
</dbReference>
<keyword evidence="2" id="KW-0158">Chromosome</keyword>
<dbReference type="InterPro" id="IPR013212">
    <property type="entry name" value="Mad3/Bub1_I"/>
</dbReference>
<dbReference type="Proteomes" id="UP001347796">
    <property type="component" value="Unassembled WGS sequence"/>
</dbReference>
<gene>
    <name evidence="9" type="ORF">SNE40_019589</name>
</gene>
<comment type="subcellular location">
    <subcellularLocation>
        <location evidence="1">Chromosome</location>
        <location evidence="1">Centromere</location>
        <location evidence="1">Kinetochore</location>
    </subcellularLocation>
</comment>
<dbReference type="GO" id="GO:0005634">
    <property type="term" value="C:nucleus"/>
    <property type="evidence" value="ECO:0007669"/>
    <property type="project" value="TreeGrafter"/>
</dbReference>
<keyword evidence="3" id="KW-0995">Kinetochore</keyword>
<evidence type="ECO:0000256" key="2">
    <source>
        <dbReference type="ARBA" id="ARBA00022454"/>
    </source>
</evidence>
<dbReference type="SUPFAM" id="SSF56112">
    <property type="entry name" value="Protein kinase-like (PK-like)"/>
    <property type="match status" value="1"/>
</dbReference>
<dbReference type="InterPro" id="IPR000719">
    <property type="entry name" value="Prot_kinase_dom"/>
</dbReference>
<evidence type="ECO:0000256" key="4">
    <source>
        <dbReference type="ARBA" id="ARBA00023328"/>
    </source>
</evidence>
<keyword evidence="5" id="KW-0175">Coiled coil</keyword>
<name>A0AAN8PJ02_PATCE</name>
<dbReference type="PROSITE" id="PS50011">
    <property type="entry name" value="PROTEIN_KINASE_DOM"/>
    <property type="match status" value="1"/>
</dbReference>
<feature type="region of interest" description="Disordered" evidence="6">
    <location>
        <begin position="467"/>
        <end position="514"/>
    </location>
</feature>
<evidence type="ECO:0000256" key="6">
    <source>
        <dbReference type="SAM" id="MobiDB-lite"/>
    </source>
</evidence>